<dbReference type="PANTHER" id="PTHR42073">
    <property type="entry name" value="MEIOTIC EXPRESSION UP-REGULATED PROTEIN 6"/>
    <property type="match status" value="1"/>
</dbReference>
<proteinExistence type="predicted"/>
<feature type="compositionally biased region" description="Basic and acidic residues" evidence="1">
    <location>
        <begin position="617"/>
        <end position="626"/>
    </location>
</feature>
<sequence>MSDVHQQNTSAVADTPVSEPITTSQQPQTSTIEEPTKAVDTADTPIAAAMAKPENETTSDTPITDSIVNSPEHKDAIAATEDKKDVTEKKPVEPITEGQLAVKGPGLLKSILPSKKEFWLSDEAVSPQDLSSYMRGEKPEIAHPVVAWASHTGKGLLFFNKKGDTARKQPGHVLALYDASDLKKESPHEISFRLNGQEHVLKATSDNERDGWYMSLEKAIELGKSQKEEVRESEAYKSEMEKLNKPAHSVTPAVAAAKRSQSQPKKSTEVEKTDAAGAAGAQRKNSDFEDEANKDKKSRSASRGVLDRLTGKKDETETKKQVKEENKVEHETKPEEHYTEAAPIAAGVVGGTAAGAAIAGTSSTEDKKEETIESPTTTTTEEKSKPAKRGSIFGKMQGWGGIKSPSKEKEQKDAELKPEVPPKDNTVAETAPQLPETTATEPAEVVTTNGDVKPETTATETSTAANTKPGFLSSLSFSNKRNRSVSPSANMKEAPATTEQTAPIVAPVEAPKEAEPVEEVKSDKLIGGTNTVDPLSPLKPEGAVAKTDEPTKTEQQTSAEKDTRRQSVFSNLGRRASKAFKGMNSPRKENTAPTTAVTKPEETTEAVKSTEEPTTTEESKTLEPEQQHQIGDVVPEAITLGEPNKNGPTGPSPVAASA</sequence>
<comment type="caution">
    <text evidence="3">The sequence shown here is derived from an EMBL/GenBank/DDBJ whole genome shotgun (WGS) entry which is preliminary data.</text>
</comment>
<feature type="region of interest" description="Disordered" evidence="1">
    <location>
        <begin position="1"/>
        <end position="98"/>
    </location>
</feature>
<feature type="compositionally biased region" description="Low complexity" evidence="1">
    <location>
        <begin position="18"/>
        <end position="33"/>
    </location>
</feature>
<accession>A0AAJ0GF14</accession>
<feature type="compositionally biased region" description="Basic and acidic residues" evidence="1">
    <location>
        <begin position="71"/>
        <end position="92"/>
    </location>
</feature>
<feature type="compositionally biased region" description="Low complexity" evidence="1">
    <location>
        <begin position="428"/>
        <end position="448"/>
    </location>
</feature>
<feature type="compositionally biased region" description="Polar residues" evidence="1">
    <location>
        <begin position="56"/>
        <end position="69"/>
    </location>
</feature>
<feature type="region of interest" description="Disordered" evidence="1">
    <location>
        <begin position="224"/>
        <end position="658"/>
    </location>
</feature>
<reference evidence="3" key="1">
    <citation type="submission" date="2023-04" db="EMBL/GenBank/DDBJ databases">
        <title>Black Yeasts Isolated from many extreme environments.</title>
        <authorList>
            <person name="Coleine C."/>
            <person name="Stajich J.E."/>
            <person name="Selbmann L."/>
        </authorList>
    </citation>
    <scope>NUCLEOTIDE SEQUENCE</scope>
    <source>
        <strain evidence="3">CCFEE 5312</strain>
    </source>
</reference>
<dbReference type="InterPro" id="IPR039483">
    <property type="entry name" value="Meu6_PH_dom"/>
</dbReference>
<dbReference type="AlphaFoldDB" id="A0AAJ0GF14"/>
<evidence type="ECO:0000259" key="2">
    <source>
        <dbReference type="Pfam" id="PF15406"/>
    </source>
</evidence>
<gene>
    <name evidence="3" type="ORF">LTR09_002788</name>
</gene>
<name>A0AAJ0GF14_9PEZI</name>
<dbReference type="PANTHER" id="PTHR42073:SF1">
    <property type="entry name" value="MEIOTIC EXPRESSION UP-REGULATED PROTEIN 6"/>
    <property type="match status" value="1"/>
</dbReference>
<evidence type="ECO:0000313" key="4">
    <source>
        <dbReference type="Proteomes" id="UP001271007"/>
    </source>
</evidence>
<dbReference type="EMBL" id="JAWDJX010000006">
    <property type="protein sequence ID" value="KAK3056281.1"/>
    <property type="molecule type" value="Genomic_DNA"/>
</dbReference>
<keyword evidence="4" id="KW-1185">Reference proteome</keyword>
<evidence type="ECO:0000256" key="1">
    <source>
        <dbReference type="SAM" id="MobiDB-lite"/>
    </source>
</evidence>
<feature type="compositionally biased region" description="Basic and acidic residues" evidence="1">
    <location>
        <begin position="405"/>
        <end position="422"/>
    </location>
</feature>
<feature type="compositionally biased region" description="Polar residues" evidence="1">
    <location>
        <begin position="473"/>
        <end position="489"/>
    </location>
</feature>
<feature type="compositionally biased region" description="Low complexity" evidence="1">
    <location>
        <begin position="455"/>
        <end position="467"/>
    </location>
</feature>
<dbReference type="Pfam" id="PF15406">
    <property type="entry name" value="PH_6"/>
    <property type="match status" value="1"/>
</dbReference>
<evidence type="ECO:0000313" key="3">
    <source>
        <dbReference type="EMBL" id="KAK3056281.1"/>
    </source>
</evidence>
<feature type="compositionally biased region" description="Basic and acidic residues" evidence="1">
    <location>
        <begin position="510"/>
        <end position="524"/>
    </location>
</feature>
<organism evidence="3 4">
    <name type="scientific">Extremus antarcticus</name>
    <dbReference type="NCBI Taxonomy" id="702011"/>
    <lineage>
        <taxon>Eukaryota</taxon>
        <taxon>Fungi</taxon>
        <taxon>Dikarya</taxon>
        <taxon>Ascomycota</taxon>
        <taxon>Pezizomycotina</taxon>
        <taxon>Dothideomycetes</taxon>
        <taxon>Dothideomycetidae</taxon>
        <taxon>Mycosphaerellales</taxon>
        <taxon>Extremaceae</taxon>
        <taxon>Extremus</taxon>
    </lineage>
</organism>
<dbReference type="InterPro" id="IPR039712">
    <property type="entry name" value="Meu6"/>
</dbReference>
<feature type="compositionally biased region" description="Basic and acidic residues" evidence="1">
    <location>
        <begin position="284"/>
        <end position="295"/>
    </location>
</feature>
<feature type="compositionally biased region" description="Polar residues" evidence="1">
    <location>
        <begin position="1"/>
        <end position="12"/>
    </location>
</feature>
<feature type="domain" description="Meiotic expression up-regulated protein 6 PH" evidence="2">
    <location>
        <begin position="114"/>
        <end position="218"/>
    </location>
</feature>
<dbReference type="Proteomes" id="UP001271007">
    <property type="component" value="Unassembled WGS sequence"/>
</dbReference>
<protein>
    <recommendedName>
        <fullName evidence="2">Meiotic expression up-regulated protein 6 PH domain-containing protein</fullName>
    </recommendedName>
</protein>
<feature type="compositionally biased region" description="Basic and acidic residues" evidence="1">
    <location>
        <begin position="224"/>
        <end position="244"/>
    </location>
</feature>
<feature type="compositionally biased region" description="Basic and acidic residues" evidence="1">
    <location>
        <begin position="305"/>
        <end position="339"/>
    </location>
</feature>